<protein>
    <submittedName>
        <fullName evidence="3">PepSY domain-containing protein</fullName>
    </submittedName>
</protein>
<comment type="caution">
    <text evidence="3">The sequence shown here is derived from an EMBL/GenBank/DDBJ whole genome shotgun (WGS) entry which is preliminary data.</text>
</comment>
<reference evidence="3 4" key="1">
    <citation type="journal article" date="2005" name="Int. J. Syst. Evol. Microbiol.">
        <title>Bacillus litoralis sp. nov., isolated from a tidal flat of the Yellow Sea in Korea.</title>
        <authorList>
            <person name="Yoon J.H."/>
            <person name="Oh T.K."/>
        </authorList>
    </citation>
    <scope>NUCLEOTIDE SEQUENCE [LARGE SCALE GENOMIC DNA]</scope>
    <source>
        <strain evidence="3 4">SW-211</strain>
    </source>
</reference>
<evidence type="ECO:0000313" key="4">
    <source>
        <dbReference type="Proteomes" id="UP000321363"/>
    </source>
</evidence>
<keyword evidence="4" id="KW-1185">Reference proteome</keyword>
<dbReference type="EMBL" id="VOQF01000015">
    <property type="protein sequence ID" value="TXC85819.1"/>
    <property type="molecule type" value="Genomic_DNA"/>
</dbReference>
<keyword evidence="1" id="KW-1133">Transmembrane helix</keyword>
<feature type="transmembrane region" description="Helical" evidence="1">
    <location>
        <begin position="192"/>
        <end position="214"/>
    </location>
</feature>
<organism evidence="3 4">
    <name type="scientific">Metabacillus litoralis</name>
    <dbReference type="NCBI Taxonomy" id="152268"/>
    <lineage>
        <taxon>Bacteria</taxon>
        <taxon>Bacillati</taxon>
        <taxon>Bacillota</taxon>
        <taxon>Bacilli</taxon>
        <taxon>Bacillales</taxon>
        <taxon>Bacillaceae</taxon>
        <taxon>Metabacillus</taxon>
    </lineage>
</organism>
<dbReference type="Pfam" id="PF03413">
    <property type="entry name" value="PepSY"/>
    <property type="match status" value="2"/>
</dbReference>
<evidence type="ECO:0000313" key="3">
    <source>
        <dbReference type="EMBL" id="TXC85819.1"/>
    </source>
</evidence>
<dbReference type="RefSeq" id="WP_146950303.1">
    <property type="nucleotide sequence ID" value="NZ_VOQF01000015.1"/>
</dbReference>
<feature type="transmembrane region" description="Helical" evidence="1">
    <location>
        <begin position="24"/>
        <end position="46"/>
    </location>
</feature>
<dbReference type="AlphaFoldDB" id="A0A5C6VLG3"/>
<feature type="transmembrane region" description="Helical" evidence="1">
    <location>
        <begin position="411"/>
        <end position="435"/>
    </location>
</feature>
<gene>
    <name evidence="3" type="ORF">FS935_19420</name>
</gene>
<dbReference type="PANTHER" id="PTHR34219:SF1">
    <property type="entry name" value="PEPSY DOMAIN-CONTAINING PROTEIN"/>
    <property type="match status" value="1"/>
</dbReference>
<dbReference type="Pfam" id="PF03929">
    <property type="entry name" value="PepSY_TM"/>
    <property type="match status" value="1"/>
</dbReference>
<dbReference type="Proteomes" id="UP000321363">
    <property type="component" value="Unassembled WGS sequence"/>
</dbReference>
<accession>A0A5C6VLG3</accession>
<dbReference type="OrthoDB" id="111691at2"/>
<evidence type="ECO:0000256" key="1">
    <source>
        <dbReference type="SAM" id="Phobius"/>
    </source>
</evidence>
<sequence length="452" mass="50798">MTKEKIKPDKQTQSLYKTVWRWHFYAALIFAPFLIILAFTGSIYLYKPQIENLIYKDLYEVTPQEDRVLASEQIEKVKEKYPDGLVTKYRPGETDNRSSEVSVINDGKWLTVYSDPYTGKIIAELNNDDKIMDKVEEFHGELMAGTLGDRIVELAACWGVILVITGLYLWVPKKKFAISGVLIPRFNKGKKILVRDLHAVPAFWIAGGMVFLIMTGLPWSGFWGTQFQNIATQSGVGYPPSVWSGEAPTSTIKTKDIADVPWAAENLDIPSSDVEGFTPISIDEVVTIANREGIDLSYSIYLPSEPSGVYTLSAYPPKAQDELTMHVDQYTGAILTDYHFNNYGIVGKIVALGITLHKGTQFGWFNQIISLLICWGIIFVALSGYYLWLLRKKKHDISAPKAPSALKMKSYLILLIVLGLIFPLVGLTLIIVWLIDLLIIQRSSNLKKTFNA</sequence>
<feature type="domain" description="PepSY" evidence="2">
    <location>
        <begin position="70"/>
        <end position="124"/>
    </location>
</feature>
<evidence type="ECO:0000259" key="2">
    <source>
        <dbReference type="Pfam" id="PF03413"/>
    </source>
</evidence>
<proteinExistence type="predicted"/>
<dbReference type="InterPro" id="IPR005625">
    <property type="entry name" value="PepSY-ass_TM"/>
</dbReference>
<keyword evidence="1" id="KW-0812">Transmembrane</keyword>
<feature type="transmembrane region" description="Helical" evidence="1">
    <location>
        <begin position="368"/>
        <end position="390"/>
    </location>
</feature>
<dbReference type="PANTHER" id="PTHR34219">
    <property type="entry name" value="IRON-REGULATED INNER MEMBRANE PROTEIN-RELATED"/>
    <property type="match status" value="1"/>
</dbReference>
<dbReference type="InterPro" id="IPR025711">
    <property type="entry name" value="PepSY"/>
</dbReference>
<name>A0A5C6VLG3_9BACI</name>
<keyword evidence="1" id="KW-0472">Membrane</keyword>
<feature type="domain" description="PepSY" evidence="2">
    <location>
        <begin position="279"/>
        <end position="336"/>
    </location>
</feature>
<feature type="transmembrane region" description="Helical" evidence="1">
    <location>
        <begin position="151"/>
        <end position="171"/>
    </location>
</feature>